<dbReference type="PANTHER" id="PTHR35024:SF4">
    <property type="entry name" value="POLYMER-FORMING CYTOSKELETAL PROTEIN"/>
    <property type="match status" value="1"/>
</dbReference>
<gene>
    <name evidence="3" type="ORF">DRH29_01470</name>
</gene>
<dbReference type="InterPro" id="IPR007607">
    <property type="entry name" value="BacA/B"/>
</dbReference>
<dbReference type="Pfam" id="PF04519">
    <property type="entry name" value="Bactofilin"/>
    <property type="match status" value="1"/>
</dbReference>
<feature type="region of interest" description="Disordered" evidence="2">
    <location>
        <begin position="109"/>
        <end position="143"/>
    </location>
</feature>
<accession>A0A420ZD75</accession>
<sequence>MKTRGEFAESDNPDTIIGYGVSVEGTLQTAGDIQINGYFKGKLITRGDVVIGEHGQVDANINAENVYIAGEVTGNVNAIDKLEILETGKVDGNISSTALVIESGGVLKGSSTMRDTEDTKPAVDPTYEVEEAKKASEEEAVKV</sequence>
<name>A0A420ZD75_UNCK3</name>
<organism evidence="3 4">
    <name type="scientific">candidate division Kazan bacterium</name>
    <dbReference type="NCBI Taxonomy" id="2202143"/>
    <lineage>
        <taxon>Bacteria</taxon>
        <taxon>Bacteria division Kazan-3B-28</taxon>
    </lineage>
</organism>
<protein>
    <submittedName>
        <fullName evidence="3">Polymer-forming cytoskeletal protein</fullName>
    </submittedName>
</protein>
<comment type="similarity">
    <text evidence="1">Belongs to the bactofilin family.</text>
</comment>
<dbReference type="AlphaFoldDB" id="A0A420ZD75"/>
<feature type="compositionally biased region" description="Basic and acidic residues" evidence="2">
    <location>
        <begin position="130"/>
        <end position="143"/>
    </location>
</feature>
<proteinExistence type="inferred from homology"/>
<evidence type="ECO:0000313" key="4">
    <source>
        <dbReference type="Proteomes" id="UP000281261"/>
    </source>
</evidence>
<dbReference type="EMBL" id="QMNG01000003">
    <property type="protein sequence ID" value="RLC37520.1"/>
    <property type="molecule type" value="Genomic_DNA"/>
</dbReference>
<comment type="caution">
    <text evidence="3">The sequence shown here is derived from an EMBL/GenBank/DDBJ whole genome shotgun (WGS) entry which is preliminary data.</text>
</comment>
<reference evidence="3 4" key="1">
    <citation type="submission" date="2018-06" db="EMBL/GenBank/DDBJ databases">
        <title>Extensive metabolic versatility and redundancy in microbially diverse, dynamic hydrothermal sediments.</title>
        <authorList>
            <person name="Dombrowski N."/>
            <person name="Teske A."/>
            <person name="Baker B.J."/>
        </authorList>
    </citation>
    <scope>NUCLEOTIDE SEQUENCE [LARGE SCALE GENOMIC DNA]</scope>
    <source>
        <strain evidence="3">B79_G16</strain>
    </source>
</reference>
<evidence type="ECO:0000256" key="1">
    <source>
        <dbReference type="ARBA" id="ARBA00044755"/>
    </source>
</evidence>
<evidence type="ECO:0000313" key="3">
    <source>
        <dbReference type="EMBL" id="RLC37520.1"/>
    </source>
</evidence>
<dbReference type="PANTHER" id="PTHR35024">
    <property type="entry name" value="HYPOTHETICAL CYTOSOLIC PROTEIN"/>
    <property type="match status" value="1"/>
</dbReference>
<evidence type="ECO:0000256" key="2">
    <source>
        <dbReference type="SAM" id="MobiDB-lite"/>
    </source>
</evidence>
<dbReference type="Proteomes" id="UP000281261">
    <property type="component" value="Unassembled WGS sequence"/>
</dbReference>